<dbReference type="Proteomes" id="UP000664417">
    <property type="component" value="Unassembled WGS sequence"/>
</dbReference>
<name>A0A8J7QCE3_9BACT</name>
<proteinExistence type="predicted"/>
<gene>
    <name evidence="2" type="ORF">J3U88_00760</name>
</gene>
<dbReference type="AlphaFoldDB" id="A0A8J7QCE3"/>
<evidence type="ECO:0000313" key="3">
    <source>
        <dbReference type="Proteomes" id="UP000664417"/>
    </source>
</evidence>
<dbReference type="RefSeq" id="WP_207856206.1">
    <property type="nucleotide sequence ID" value="NZ_JAFREP010000001.1"/>
</dbReference>
<accession>A0A8J7QCE3</accession>
<feature type="signal peptide" evidence="1">
    <location>
        <begin position="1"/>
        <end position="19"/>
    </location>
</feature>
<protein>
    <submittedName>
        <fullName evidence="2">Uncharacterized protein</fullName>
    </submittedName>
</protein>
<feature type="chain" id="PRO_5035276441" evidence="1">
    <location>
        <begin position="20"/>
        <end position="232"/>
    </location>
</feature>
<evidence type="ECO:0000313" key="2">
    <source>
        <dbReference type="EMBL" id="MBO1316970.1"/>
    </source>
</evidence>
<evidence type="ECO:0000256" key="1">
    <source>
        <dbReference type="SAM" id="SignalP"/>
    </source>
</evidence>
<sequence length="232" mass="25292">MLRVLLILLLQVCSVIAVAQSAYFDEKVDAAVADLIVTVDETGMMQIKDANVKSLQGQDVIFNTFLGVIDDSGVEHYVGKLITKDPEQVKFMVNEFSKEMIDEKIAELVKKGSLKSGGTAPSGTQVEFIVRTSIDLYKKVARSYANIQPSGSNLAFGKAESSISYTHAAKESTQTKAKDCKNCPSIQSDNYFFAEQPQTSLNAAAKIVYRIPKTNKTIIYGVALCLGEGCEQ</sequence>
<comment type="caution">
    <text evidence="2">The sequence shown here is derived from an EMBL/GenBank/DDBJ whole genome shotgun (WGS) entry which is preliminary data.</text>
</comment>
<keyword evidence="3" id="KW-1185">Reference proteome</keyword>
<dbReference type="EMBL" id="JAFREP010000001">
    <property type="protein sequence ID" value="MBO1316970.1"/>
    <property type="molecule type" value="Genomic_DNA"/>
</dbReference>
<organism evidence="2 3">
    <name type="scientific">Acanthopleuribacter pedis</name>
    <dbReference type="NCBI Taxonomy" id="442870"/>
    <lineage>
        <taxon>Bacteria</taxon>
        <taxon>Pseudomonadati</taxon>
        <taxon>Acidobacteriota</taxon>
        <taxon>Holophagae</taxon>
        <taxon>Acanthopleuribacterales</taxon>
        <taxon>Acanthopleuribacteraceae</taxon>
        <taxon>Acanthopleuribacter</taxon>
    </lineage>
</organism>
<keyword evidence="1" id="KW-0732">Signal</keyword>
<reference evidence="2" key="1">
    <citation type="submission" date="2021-03" db="EMBL/GenBank/DDBJ databases">
        <authorList>
            <person name="Wang G."/>
        </authorList>
    </citation>
    <scope>NUCLEOTIDE SEQUENCE</scope>
    <source>
        <strain evidence="2">KCTC 12899</strain>
    </source>
</reference>